<gene>
    <name evidence="1" type="ORF">LPLAT_LOCUS729</name>
</gene>
<name>A0AAV2N3Q8_9HYME</name>
<evidence type="ECO:0000313" key="2">
    <source>
        <dbReference type="Proteomes" id="UP001497644"/>
    </source>
</evidence>
<dbReference type="EMBL" id="OZ034824">
    <property type="protein sequence ID" value="CAL1673951.1"/>
    <property type="molecule type" value="Genomic_DNA"/>
</dbReference>
<organism evidence="1 2">
    <name type="scientific">Lasius platythorax</name>
    <dbReference type="NCBI Taxonomy" id="488582"/>
    <lineage>
        <taxon>Eukaryota</taxon>
        <taxon>Metazoa</taxon>
        <taxon>Ecdysozoa</taxon>
        <taxon>Arthropoda</taxon>
        <taxon>Hexapoda</taxon>
        <taxon>Insecta</taxon>
        <taxon>Pterygota</taxon>
        <taxon>Neoptera</taxon>
        <taxon>Endopterygota</taxon>
        <taxon>Hymenoptera</taxon>
        <taxon>Apocrita</taxon>
        <taxon>Aculeata</taxon>
        <taxon>Formicoidea</taxon>
        <taxon>Formicidae</taxon>
        <taxon>Formicinae</taxon>
        <taxon>Lasius</taxon>
        <taxon>Lasius</taxon>
    </lineage>
</organism>
<dbReference type="Proteomes" id="UP001497644">
    <property type="component" value="Chromosome 1"/>
</dbReference>
<sequence>MKVGTACRGGGSIVDISTTSMVSFVAVSKSKGASPCGTLEGCWVASVPTRLCLRLSPPPPYAIDPTYPIDN</sequence>
<proteinExistence type="predicted"/>
<reference evidence="1 2" key="1">
    <citation type="submission" date="2024-04" db="EMBL/GenBank/DDBJ databases">
        <authorList>
            <consortium name="Molecular Ecology Group"/>
        </authorList>
    </citation>
    <scope>NUCLEOTIDE SEQUENCE [LARGE SCALE GENOMIC DNA]</scope>
</reference>
<dbReference type="AlphaFoldDB" id="A0AAV2N3Q8"/>
<protein>
    <submittedName>
        <fullName evidence="1">Uncharacterized protein</fullName>
    </submittedName>
</protein>
<keyword evidence="2" id="KW-1185">Reference proteome</keyword>
<accession>A0AAV2N3Q8</accession>
<evidence type="ECO:0000313" key="1">
    <source>
        <dbReference type="EMBL" id="CAL1673951.1"/>
    </source>
</evidence>